<dbReference type="EMBL" id="KE345322">
    <property type="protein sequence ID" value="EXC01082.1"/>
    <property type="molecule type" value="Genomic_DNA"/>
</dbReference>
<organism evidence="2 3">
    <name type="scientific">Morus notabilis</name>
    <dbReference type="NCBI Taxonomy" id="981085"/>
    <lineage>
        <taxon>Eukaryota</taxon>
        <taxon>Viridiplantae</taxon>
        <taxon>Streptophyta</taxon>
        <taxon>Embryophyta</taxon>
        <taxon>Tracheophyta</taxon>
        <taxon>Spermatophyta</taxon>
        <taxon>Magnoliopsida</taxon>
        <taxon>eudicotyledons</taxon>
        <taxon>Gunneridae</taxon>
        <taxon>Pentapetalae</taxon>
        <taxon>rosids</taxon>
        <taxon>fabids</taxon>
        <taxon>Rosales</taxon>
        <taxon>Moraceae</taxon>
        <taxon>Moreae</taxon>
        <taxon>Morus</taxon>
    </lineage>
</organism>
<evidence type="ECO:0000313" key="2">
    <source>
        <dbReference type="EMBL" id="EXC01082.1"/>
    </source>
</evidence>
<reference evidence="3" key="1">
    <citation type="submission" date="2013-01" db="EMBL/GenBank/DDBJ databases">
        <title>Draft Genome Sequence of a Mulberry Tree, Morus notabilis C.K. Schneid.</title>
        <authorList>
            <person name="He N."/>
            <person name="Zhao S."/>
        </authorList>
    </citation>
    <scope>NUCLEOTIDE SEQUENCE</scope>
</reference>
<name>W9RWS6_9ROSA</name>
<proteinExistence type="predicted"/>
<feature type="region of interest" description="Disordered" evidence="1">
    <location>
        <begin position="27"/>
        <end position="65"/>
    </location>
</feature>
<keyword evidence="3" id="KW-1185">Reference proteome</keyword>
<accession>W9RWS6</accession>
<sequence>MNPCGGLGVHFLGRSTHVREKAHGVARVMGSKTDPQSGEDVGVAGVTDGGLTSIARKDRTRGGAW</sequence>
<evidence type="ECO:0000256" key="1">
    <source>
        <dbReference type="SAM" id="MobiDB-lite"/>
    </source>
</evidence>
<feature type="compositionally biased region" description="Basic and acidic residues" evidence="1">
    <location>
        <begin position="55"/>
        <end position="65"/>
    </location>
</feature>
<dbReference type="AlphaFoldDB" id="W9RWS6"/>
<gene>
    <name evidence="2" type="ORF">L484_025450</name>
</gene>
<evidence type="ECO:0000313" key="3">
    <source>
        <dbReference type="Proteomes" id="UP000030645"/>
    </source>
</evidence>
<protein>
    <submittedName>
        <fullName evidence="2">Uncharacterized protein</fullName>
    </submittedName>
</protein>
<dbReference type="Proteomes" id="UP000030645">
    <property type="component" value="Unassembled WGS sequence"/>
</dbReference>